<evidence type="ECO:0000256" key="7">
    <source>
        <dbReference type="PIRSR" id="PIRSR006118-2"/>
    </source>
</evidence>
<keyword evidence="9" id="KW-1185">Reference proteome</keyword>
<evidence type="ECO:0000256" key="4">
    <source>
        <dbReference type="ARBA" id="ARBA00022723"/>
    </source>
</evidence>
<comment type="similarity">
    <text evidence="2">Belongs to the KdsC family.</text>
</comment>
<dbReference type="GO" id="GO:0016788">
    <property type="term" value="F:hydrolase activity, acting on ester bonds"/>
    <property type="evidence" value="ECO:0007669"/>
    <property type="project" value="InterPro"/>
</dbReference>
<dbReference type="InterPro" id="IPR050793">
    <property type="entry name" value="CMP-NeuNAc_synthase"/>
</dbReference>
<evidence type="ECO:0000256" key="5">
    <source>
        <dbReference type="ARBA" id="ARBA00022801"/>
    </source>
</evidence>
<dbReference type="Proteomes" id="UP001321582">
    <property type="component" value="Chromosome"/>
</dbReference>
<organism evidence="8 9">
    <name type="scientific">Haliovirga abyssi</name>
    <dbReference type="NCBI Taxonomy" id="2996794"/>
    <lineage>
        <taxon>Bacteria</taxon>
        <taxon>Fusobacteriati</taxon>
        <taxon>Fusobacteriota</taxon>
        <taxon>Fusobacteriia</taxon>
        <taxon>Fusobacteriales</taxon>
        <taxon>Haliovirgaceae</taxon>
        <taxon>Haliovirga</taxon>
    </lineage>
</organism>
<feature type="binding site" evidence="7">
    <location>
        <position position="104"/>
    </location>
    <ligand>
        <name>Mg(2+)</name>
        <dbReference type="ChEBI" id="CHEBI:18420"/>
    </ligand>
</feature>
<dbReference type="FunFam" id="3.40.50.1000:FF:000029">
    <property type="entry name" value="3-deoxy-D-manno-octulosonate 8-phosphate phosphatase KdsC"/>
    <property type="match status" value="1"/>
</dbReference>
<dbReference type="Pfam" id="PF00702">
    <property type="entry name" value="Hydrolase"/>
    <property type="match status" value="1"/>
</dbReference>
<dbReference type="Gene3D" id="3.40.50.1000">
    <property type="entry name" value="HAD superfamily/HAD-like"/>
    <property type="match status" value="1"/>
</dbReference>
<dbReference type="SUPFAM" id="SSF56784">
    <property type="entry name" value="HAD-like"/>
    <property type="match status" value="1"/>
</dbReference>
<protein>
    <submittedName>
        <fullName evidence="8">3-deoxy-D-manno-octulosonate 8-phosphate phosphatase</fullName>
    </submittedName>
</protein>
<dbReference type="InterPro" id="IPR023214">
    <property type="entry name" value="HAD_sf"/>
</dbReference>
<dbReference type="KEGG" id="haby:HLVA_01850"/>
<dbReference type="PIRSF" id="PIRSF006118">
    <property type="entry name" value="KDO8-P_Ptase"/>
    <property type="match status" value="1"/>
</dbReference>
<keyword evidence="6 7" id="KW-0460">Magnesium</keyword>
<feature type="binding site" evidence="7">
    <location>
        <position position="11"/>
    </location>
    <ligand>
        <name>Mg(2+)</name>
        <dbReference type="ChEBI" id="CHEBI:18420"/>
    </ligand>
</feature>
<gene>
    <name evidence="8" type="ORF">HLVA_01850</name>
</gene>
<keyword evidence="4 7" id="KW-0479">Metal-binding</keyword>
<dbReference type="EMBL" id="AP027059">
    <property type="protein sequence ID" value="BDU49616.1"/>
    <property type="molecule type" value="Genomic_DNA"/>
</dbReference>
<feature type="binding site" evidence="7">
    <location>
        <position position="13"/>
    </location>
    <ligand>
        <name>substrate</name>
    </ligand>
</feature>
<dbReference type="InterPro" id="IPR036412">
    <property type="entry name" value="HAD-like_sf"/>
</dbReference>
<dbReference type="RefSeq" id="WP_307904565.1">
    <property type="nucleotide sequence ID" value="NZ_AP027059.1"/>
</dbReference>
<proteinExistence type="inferred from homology"/>
<dbReference type="PANTHER" id="PTHR21485:SF3">
    <property type="entry name" value="N-ACYLNEURAMINATE CYTIDYLYLTRANSFERASE"/>
    <property type="match status" value="1"/>
</dbReference>
<evidence type="ECO:0000256" key="3">
    <source>
        <dbReference type="ARBA" id="ARBA00011881"/>
    </source>
</evidence>
<evidence type="ECO:0000313" key="8">
    <source>
        <dbReference type="EMBL" id="BDU49616.1"/>
    </source>
</evidence>
<evidence type="ECO:0000256" key="2">
    <source>
        <dbReference type="ARBA" id="ARBA00005893"/>
    </source>
</evidence>
<dbReference type="PANTHER" id="PTHR21485">
    <property type="entry name" value="HAD SUPERFAMILY MEMBERS CMAS AND KDSC"/>
    <property type="match status" value="1"/>
</dbReference>
<dbReference type="SFLD" id="SFLDS00003">
    <property type="entry name" value="Haloacid_Dehalogenase"/>
    <property type="match status" value="1"/>
</dbReference>
<dbReference type="InterPro" id="IPR010023">
    <property type="entry name" value="KdsC_fam"/>
</dbReference>
<evidence type="ECO:0000256" key="6">
    <source>
        <dbReference type="ARBA" id="ARBA00022842"/>
    </source>
</evidence>
<comment type="subunit">
    <text evidence="3">Homotetramer.</text>
</comment>
<dbReference type="InterPro" id="IPR006549">
    <property type="entry name" value="HAD-SF_hydro_IIIA"/>
</dbReference>
<dbReference type="SFLD" id="SFLDG01138">
    <property type="entry name" value="C1.6.2:_Deoxy-d-mannose-octulo"/>
    <property type="match status" value="1"/>
</dbReference>
<dbReference type="GO" id="GO:0046872">
    <property type="term" value="F:metal ion binding"/>
    <property type="evidence" value="ECO:0007669"/>
    <property type="project" value="UniProtKB-KW"/>
</dbReference>
<evidence type="ECO:0000313" key="9">
    <source>
        <dbReference type="Proteomes" id="UP001321582"/>
    </source>
</evidence>
<sequence>MTENIKLIVLDVDGTLTNGTIYIGNSGEELKGFNVKDGFAIVKAQKVGYKFAIITGRKSVIVEKRAKELSINEIHQGIENKRDKLKEVLDKYNMNMKNVAYIGDDINDLPAMKDVGLVGVPYDGAQEVKKISDFISSKKGGQGAVREFIEYILRNNGDWEKILRDYK</sequence>
<dbReference type="NCBIfam" id="TIGR01670">
    <property type="entry name" value="KdsC-phosphatas"/>
    <property type="match status" value="1"/>
</dbReference>
<dbReference type="NCBIfam" id="TIGR01662">
    <property type="entry name" value="HAD-SF-IIIA"/>
    <property type="match status" value="1"/>
</dbReference>
<dbReference type="SFLD" id="SFLDG01136">
    <property type="entry name" value="C1.6:_Phosphoserine_Phosphatas"/>
    <property type="match status" value="1"/>
</dbReference>
<reference evidence="8 9" key="1">
    <citation type="submission" date="2022-11" db="EMBL/GenBank/DDBJ databases">
        <title>Haliovirga abyssi gen. nov., sp. nov., a mesophilic fermentative bacterium isolated from the Iheya North hydrothermal field and the proposal of Haliovirgaceae fam. nov.</title>
        <authorList>
            <person name="Miyazaki U."/>
            <person name="Tame A."/>
            <person name="Miyazaki J."/>
            <person name="Takai K."/>
            <person name="Sawayama S."/>
            <person name="Kitajima M."/>
            <person name="Okamoto A."/>
            <person name="Nakagawa S."/>
        </authorList>
    </citation>
    <scope>NUCLEOTIDE SEQUENCE [LARGE SCALE GENOMIC DNA]</scope>
    <source>
        <strain evidence="8 9">IC12</strain>
    </source>
</reference>
<dbReference type="AlphaFoldDB" id="A0AAU9D0X1"/>
<name>A0AAU9D0X1_9FUSO</name>
<dbReference type="CDD" id="cd01630">
    <property type="entry name" value="HAD_KDO-like"/>
    <property type="match status" value="1"/>
</dbReference>
<dbReference type="GO" id="GO:0008781">
    <property type="term" value="F:N-acylneuraminate cytidylyltransferase activity"/>
    <property type="evidence" value="ECO:0007669"/>
    <property type="project" value="TreeGrafter"/>
</dbReference>
<comment type="cofactor">
    <cofactor evidence="1 7">
        <name>Mg(2+)</name>
        <dbReference type="ChEBI" id="CHEBI:18420"/>
    </cofactor>
</comment>
<accession>A0AAU9D0X1</accession>
<keyword evidence="5" id="KW-0378">Hydrolase</keyword>
<evidence type="ECO:0000256" key="1">
    <source>
        <dbReference type="ARBA" id="ARBA00001946"/>
    </source>
</evidence>